<comment type="caution">
    <text evidence="3">The sequence shown here is derived from an EMBL/GenBank/DDBJ whole genome shotgun (WGS) entry which is preliminary data.</text>
</comment>
<dbReference type="EMBL" id="BSYO01000023">
    <property type="protein sequence ID" value="GMH21705.1"/>
    <property type="molecule type" value="Genomic_DNA"/>
</dbReference>
<name>A0AAD3XZ77_NEPGR</name>
<organism evidence="3 4">
    <name type="scientific">Nepenthes gracilis</name>
    <name type="common">Slender pitcher plant</name>
    <dbReference type="NCBI Taxonomy" id="150966"/>
    <lineage>
        <taxon>Eukaryota</taxon>
        <taxon>Viridiplantae</taxon>
        <taxon>Streptophyta</taxon>
        <taxon>Embryophyta</taxon>
        <taxon>Tracheophyta</taxon>
        <taxon>Spermatophyta</taxon>
        <taxon>Magnoliopsida</taxon>
        <taxon>eudicotyledons</taxon>
        <taxon>Gunneridae</taxon>
        <taxon>Pentapetalae</taxon>
        <taxon>Caryophyllales</taxon>
        <taxon>Nepenthaceae</taxon>
        <taxon>Nepenthes</taxon>
    </lineage>
</organism>
<evidence type="ECO:0000313" key="4">
    <source>
        <dbReference type="Proteomes" id="UP001279734"/>
    </source>
</evidence>
<dbReference type="SUPFAM" id="SSF54637">
    <property type="entry name" value="Thioesterase/thiol ester dehydrase-isomerase"/>
    <property type="match status" value="1"/>
</dbReference>
<dbReference type="Gene3D" id="3.10.129.10">
    <property type="entry name" value="Hotdog Thioesterase"/>
    <property type="match status" value="1"/>
</dbReference>
<dbReference type="PANTHER" id="PTHR21660">
    <property type="entry name" value="THIOESTERASE SUPERFAMILY MEMBER-RELATED"/>
    <property type="match status" value="1"/>
</dbReference>
<reference evidence="3" key="1">
    <citation type="submission" date="2023-05" db="EMBL/GenBank/DDBJ databases">
        <title>Nepenthes gracilis genome sequencing.</title>
        <authorList>
            <person name="Fukushima K."/>
        </authorList>
    </citation>
    <scope>NUCLEOTIDE SEQUENCE</scope>
    <source>
        <strain evidence="3">SING2019-196</strain>
    </source>
</reference>
<evidence type="ECO:0000313" key="3">
    <source>
        <dbReference type="EMBL" id="GMH21705.1"/>
    </source>
</evidence>
<gene>
    <name evidence="3" type="ORF">Nepgr_023547</name>
</gene>
<dbReference type="AlphaFoldDB" id="A0AAD3XZ77"/>
<dbReference type="Proteomes" id="UP001279734">
    <property type="component" value="Unassembled WGS sequence"/>
</dbReference>
<proteinExistence type="inferred from homology"/>
<feature type="domain" description="Thioesterase" evidence="2">
    <location>
        <begin position="87"/>
        <end position="129"/>
    </location>
</feature>
<dbReference type="InterPro" id="IPR029069">
    <property type="entry name" value="HotDog_dom_sf"/>
</dbReference>
<evidence type="ECO:0000259" key="2">
    <source>
        <dbReference type="Pfam" id="PF03061"/>
    </source>
</evidence>
<protein>
    <recommendedName>
        <fullName evidence="2">Thioesterase domain-containing protein</fullName>
    </recommendedName>
</protein>
<dbReference type="CDD" id="cd03443">
    <property type="entry name" value="PaaI_thioesterase"/>
    <property type="match status" value="1"/>
</dbReference>
<keyword evidence="4" id="KW-1185">Reference proteome</keyword>
<dbReference type="GO" id="GO:0047617">
    <property type="term" value="F:fatty acyl-CoA hydrolase activity"/>
    <property type="evidence" value="ECO:0007669"/>
    <property type="project" value="InterPro"/>
</dbReference>
<dbReference type="InterPro" id="IPR006683">
    <property type="entry name" value="Thioestr_dom"/>
</dbReference>
<dbReference type="PANTHER" id="PTHR21660:SF12">
    <property type="entry name" value="OS07G0462700 PROTEIN"/>
    <property type="match status" value="1"/>
</dbReference>
<accession>A0AAD3XZ77</accession>
<evidence type="ECO:0000256" key="1">
    <source>
        <dbReference type="ARBA" id="ARBA00008324"/>
    </source>
</evidence>
<comment type="similarity">
    <text evidence="1">Belongs to the thioesterase PaaI family.</text>
</comment>
<dbReference type="InterPro" id="IPR039298">
    <property type="entry name" value="ACOT13"/>
</dbReference>
<dbReference type="Pfam" id="PF03061">
    <property type="entry name" value="4HBT"/>
    <property type="match status" value="1"/>
</dbReference>
<sequence>MDANQDNAPNPKAATIISKEMPEEHVTLVFKFLTASGYSGELPEGCSAMDFFSDLIRGLLKVDCITRGRITCSFSVKPAIVNNFKGLHGGVVAAIAERVAVACARTVVAEDKELFLGELNMSYLSAAPLNFCNMIWKSKNPFTRQIIKKVVFFTIEIKLWPFGLPPRPPSEISIQGESHCTRFNHSLKCKTLLSYISTSKKQKCQKMFIHRRACLSYKTPCTFISDTITNPNYGHEPEGMKSLKSCICRKFRPIKKLIKFTLI</sequence>